<dbReference type="GO" id="GO:0016887">
    <property type="term" value="F:ATP hydrolysis activity"/>
    <property type="evidence" value="ECO:0007669"/>
    <property type="project" value="InterPro"/>
</dbReference>
<keyword evidence="3" id="KW-0067">ATP-binding</keyword>
<dbReference type="GO" id="GO:0005524">
    <property type="term" value="F:ATP binding"/>
    <property type="evidence" value="ECO:0007669"/>
    <property type="project" value="UniProtKB-KW"/>
</dbReference>
<evidence type="ECO:0000256" key="3">
    <source>
        <dbReference type="ARBA" id="ARBA00022840"/>
    </source>
</evidence>
<accession>A0A1G2AXI5</accession>
<comment type="similarity">
    <text evidence="1">Belongs to the ABC transporter superfamily. Ycf16 family.</text>
</comment>
<dbReference type="EMBL" id="MHKD01000044">
    <property type="protein sequence ID" value="OGY81405.1"/>
    <property type="molecule type" value="Genomic_DNA"/>
</dbReference>
<dbReference type="InterPro" id="IPR003593">
    <property type="entry name" value="AAA+_ATPase"/>
</dbReference>
<gene>
    <name evidence="5" type="ORF">A3F54_02015</name>
</gene>
<protein>
    <submittedName>
        <fullName evidence="5">Fe-S cluster assembly ATPase SufC</fullName>
    </submittedName>
</protein>
<reference evidence="5 6" key="1">
    <citation type="journal article" date="2016" name="Nat. Commun.">
        <title>Thousands of microbial genomes shed light on interconnected biogeochemical processes in an aquifer system.</title>
        <authorList>
            <person name="Anantharaman K."/>
            <person name="Brown C.T."/>
            <person name="Hug L.A."/>
            <person name="Sharon I."/>
            <person name="Castelle C.J."/>
            <person name="Probst A.J."/>
            <person name="Thomas B.C."/>
            <person name="Singh A."/>
            <person name="Wilkins M.J."/>
            <person name="Karaoz U."/>
            <person name="Brodie E.L."/>
            <person name="Williams K.H."/>
            <person name="Hubbard S.S."/>
            <person name="Banfield J.F."/>
        </authorList>
    </citation>
    <scope>NUCLEOTIDE SEQUENCE [LARGE SCALE GENOMIC DNA]</scope>
</reference>
<feature type="domain" description="ABC transporter" evidence="4">
    <location>
        <begin position="4"/>
        <end position="249"/>
    </location>
</feature>
<evidence type="ECO:0000313" key="5">
    <source>
        <dbReference type="EMBL" id="OGY81405.1"/>
    </source>
</evidence>
<dbReference type="Pfam" id="PF00005">
    <property type="entry name" value="ABC_tran"/>
    <property type="match status" value="1"/>
</dbReference>
<dbReference type="SUPFAM" id="SSF52540">
    <property type="entry name" value="P-loop containing nucleoside triphosphate hydrolases"/>
    <property type="match status" value="1"/>
</dbReference>
<evidence type="ECO:0000313" key="6">
    <source>
        <dbReference type="Proteomes" id="UP000176952"/>
    </source>
</evidence>
<dbReference type="InterPro" id="IPR003439">
    <property type="entry name" value="ABC_transporter-like_ATP-bd"/>
</dbReference>
<sequence>MSLLSLKNLAIKADKKQIISRLNLEIQPGEIHIIMGPNGSGKSTLCNALMGHPHYQITSGSAQFADKNLLTLKTNQRATAGLFLAFQYPREIPGVSLSNVLRTAKNIHNEAAKQPRLKRTEFAKQTKAALTTMGLEANFLSRSLNENASGGEKKRLEMVQLAILKPKLAILDEIDSGVDIDALQAIAAAIEKQRATDNTAFLIVTHYQRLLGYLKPDRVHVMVDGQIVKSGSAELAQELEKTGYQGFKPAK</sequence>
<dbReference type="InterPro" id="IPR010230">
    <property type="entry name" value="FeS-cluster_ATPase_SufC"/>
</dbReference>
<dbReference type="SMART" id="SM00382">
    <property type="entry name" value="AAA"/>
    <property type="match status" value="1"/>
</dbReference>
<proteinExistence type="inferred from homology"/>
<dbReference type="PANTHER" id="PTHR43204:SF1">
    <property type="entry name" value="ABC TRANSPORTER I FAMILY MEMBER 6, CHLOROPLASTIC"/>
    <property type="match status" value="1"/>
</dbReference>
<dbReference type="InterPro" id="IPR027417">
    <property type="entry name" value="P-loop_NTPase"/>
</dbReference>
<dbReference type="PANTHER" id="PTHR43204">
    <property type="entry name" value="ABC TRANSPORTER I FAMILY MEMBER 6, CHLOROPLASTIC"/>
    <property type="match status" value="1"/>
</dbReference>
<dbReference type="PROSITE" id="PS50893">
    <property type="entry name" value="ABC_TRANSPORTER_2"/>
    <property type="match status" value="1"/>
</dbReference>
<dbReference type="Proteomes" id="UP000176952">
    <property type="component" value="Unassembled WGS sequence"/>
</dbReference>
<comment type="caution">
    <text evidence="5">The sequence shown here is derived from an EMBL/GenBank/DDBJ whole genome shotgun (WGS) entry which is preliminary data.</text>
</comment>
<evidence type="ECO:0000256" key="2">
    <source>
        <dbReference type="ARBA" id="ARBA00022741"/>
    </source>
</evidence>
<dbReference type="NCBIfam" id="TIGR01978">
    <property type="entry name" value="sufC"/>
    <property type="match status" value="1"/>
</dbReference>
<evidence type="ECO:0000256" key="1">
    <source>
        <dbReference type="ARBA" id="ARBA00006216"/>
    </source>
</evidence>
<dbReference type="STRING" id="1798542.A3F54_02015"/>
<name>A0A1G2AXI5_9BACT</name>
<evidence type="ECO:0000259" key="4">
    <source>
        <dbReference type="PROSITE" id="PS50893"/>
    </source>
</evidence>
<organism evidence="5 6">
    <name type="scientific">Candidatus Kerfeldbacteria bacterium RIFCSPHIGHO2_12_FULL_48_17</name>
    <dbReference type="NCBI Taxonomy" id="1798542"/>
    <lineage>
        <taxon>Bacteria</taxon>
        <taxon>Candidatus Kerfeldiibacteriota</taxon>
    </lineage>
</organism>
<keyword evidence="2" id="KW-0547">Nucleotide-binding</keyword>
<dbReference type="Gene3D" id="3.40.50.300">
    <property type="entry name" value="P-loop containing nucleotide triphosphate hydrolases"/>
    <property type="match status" value="1"/>
</dbReference>
<dbReference type="AlphaFoldDB" id="A0A1G2AXI5"/>
<dbReference type="CDD" id="cd03217">
    <property type="entry name" value="ABC_FeS_Assembly"/>
    <property type="match status" value="1"/>
</dbReference>